<reference evidence="2 4" key="2">
    <citation type="journal article" date="2013" name="Nature">
        <title>Insights into bilaterian evolution from three spiralian genomes.</title>
        <authorList>
            <person name="Simakov O."/>
            <person name="Marletaz F."/>
            <person name="Cho S.J."/>
            <person name="Edsinger-Gonzales E."/>
            <person name="Havlak P."/>
            <person name="Hellsten U."/>
            <person name="Kuo D.H."/>
            <person name="Larsson T."/>
            <person name="Lv J."/>
            <person name="Arendt D."/>
            <person name="Savage R."/>
            <person name="Osoegawa K."/>
            <person name="de Jong P."/>
            <person name="Grimwood J."/>
            <person name="Chapman J.A."/>
            <person name="Shapiro H."/>
            <person name="Aerts A."/>
            <person name="Otillar R.P."/>
            <person name="Terry A.Y."/>
            <person name="Boore J.L."/>
            <person name="Grigoriev I.V."/>
            <person name="Lindberg D.R."/>
            <person name="Seaver E.C."/>
            <person name="Weisblat D.A."/>
            <person name="Putnam N.H."/>
            <person name="Rokhsar D.S."/>
        </authorList>
    </citation>
    <scope>NUCLEOTIDE SEQUENCE</scope>
    <source>
        <strain evidence="2 4">I ESC-2004</strain>
    </source>
</reference>
<accession>R7UAR8</accession>
<dbReference type="EMBL" id="KB303176">
    <property type="protein sequence ID" value="ELU03420.1"/>
    <property type="molecule type" value="Genomic_DNA"/>
</dbReference>
<name>R7UAR8_CAPTE</name>
<evidence type="ECO:0000313" key="4">
    <source>
        <dbReference type="Proteomes" id="UP000014760"/>
    </source>
</evidence>
<dbReference type="EnsemblMetazoa" id="CapteT216800">
    <property type="protein sequence ID" value="CapteP216800"/>
    <property type="gene ID" value="CapteG216800"/>
</dbReference>
<feature type="non-terminal residue" evidence="2">
    <location>
        <position position="290"/>
    </location>
</feature>
<reference evidence="3" key="3">
    <citation type="submission" date="2015-06" db="UniProtKB">
        <authorList>
            <consortium name="EnsemblMetazoa"/>
        </authorList>
    </citation>
    <scope>IDENTIFICATION</scope>
</reference>
<feature type="compositionally biased region" description="Basic residues" evidence="1">
    <location>
        <begin position="242"/>
        <end position="256"/>
    </location>
</feature>
<feature type="compositionally biased region" description="Basic residues" evidence="1">
    <location>
        <begin position="57"/>
        <end position="67"/>
    </location>
</feature>
<dbReference type="AlphaFoldDB" id="R7UAR8"/>
<keyword evidence="4" id="KW-1185">Reference proteome</keyword>
<dbReference type="EMBL" id="AMQN01045447">
    <property type="status" value="NOT_ANNOTATED_CDS"/>
    <property type="molecule type" value="Genomic_DNA"/>
</dbReference>
<sequence length="290" mass="32815">MKSEVHPSEVLVRSRTGGGSLGEVPDLSDFPNRNLNKPYVHYRVQEEKKVEQCHANKPQKKRSKARTSVKPVNKYEDLSPEAYRDKWSSYIKPANFVLTSKKKHDSGAAAVLALHSPLMVTNKPDSSCFTGWATLNKALKFVFSAKKSTRLIDRTLSKLKTPLRSAVVVGKTRLKMIRRYKVLVYGDCLPGSWSNAKPSVRQFLYTSGVGTNEQNKGSLKSTLEPMMQEHLHERLFESLHPQPKHPRTFQSSHRKQVALEKNTNPGKLPTFNDVGKISMDEINERDSSTR</sequence>
<evidence type="ECO:0000313" key="3">
    <source>
        <dbReference type="EnsemblMetazoa" id="CapteP216800"/>
    </source>
</evidence>
<feature type="region of interest" description="Disordered" evidence="1">
    <location>
        <begin position="1"/>
        <end position="71"/>
    </location>
</feature>
<organism evidence="2">
    <name type="scientific">Capitella teleta</name>
    <name type="common">Polychaete worm</name>
    <dbReference type="NCBI Taxonomy" id="283909"/>
    <lineage>
        <taxon>Eukaryota</taxon>
        <taxon>Metazoa</taxon>
        <taxon>Spiralia</taxon>
        <taxon>Lophotrochozoa</taxon>
        <taxon>Annelida</taxon>
        <taxon>Polychaeta</taxon>
        <taxon>Sedentaria</taxon>
        <taxon>Scolecida</taxon>
        <taxon>Capitellidae</taxon>
        <taxon>Capitella</taxon>
    </lineage>
</organism>
<evidence type="ECO:0000256" key="1">
    <source>
        <dbReference type="SAM" id="MobiDB-lite"/>
    </source>
</evidence>
<dbReference type="HOGENOM" id="CLU_961623_0_0_1"/>
<feature type="compositionally biased region" description="Basic and acidic residues" evidence="1">
    <location>
        <begin position="43"/>
        <end position="54"/>
    </location>
</feature>
<feature type="region of interest" description="Disordered" evidence="1">
    <location>
        <begin position="241"/>
        <end position="290"/>
    </location>
</feature>
<feature type="compositionally biased region" description="Basic and acidic residues" evidence="1">
    <location>
        <begin position="278"/>
        <end position="290"/>
    </location>
</feature>
<evidence type="ECO:0000313" key="2">
    <source>
        <dbReference type="EMBL" id="ELU03420.1"/>
    </source>
</evidence>
<reference evidence="4" key="1">
    <citation type="submission" date="2012-12" db="EMBL/GenBank/DDBJ databases">
        <authorList>
            <person name="Hellsten U."/>
            <person name="Grimwood J."/>
            <person name="Chapman J.A."/>
            <person name="Shapiro H."/>
            <person name="Aerts A."/>
            <person name="Otillar R.P."/>
            <person name="Terry A.Y."/>
            <person name="Boore J.L."/>
            <person name="Simakov O."/>
            <person name="Marletaz F."/>
            <person name="Cho S.-J."/>
            <person name="Edsinger-Gonzales E."/>
            <person name="Havlak P."/>
            <person name="Kuo D.-H."/>
            <person name="Larsson T."/>
            <person name="Lv J."/>
            <person name="Arendt D."/>
            <person name="Savage R."/>
            <person name="Osoegawa K."/>
            <person name="de Jong P."/>
            <person name="Lindberg D.R."/>
            <person name="Seaver E.C."/>
            <person name="Weisblat D.A."/>
            <person name="Putnam N.H."/>
            <person name="Grigoriev I.V."/>
            <person name="Rokhsar D.S."/>
        </authorList>
    </citation>
    <scope>NUCLEOTIDE SEQUENCE</scope>
    <source>
        <strain evidence="4">I ESC-2004</strain>
    </source>
</reference>
<protein>
    <submittedName>
        <fullName evidence="2 3">Uncharacterized protein</fullName>
    </submittedName>
</protein>
<gene>
    <name evidence="2" type="ORF">CAPTEDRAFT_216800</name>
</gene>
<dbReference type="Proteomes" id="UP000014760">
    <property type="component" value="Unassembled WGS sequence"/>
</dbReference>
<proteinExistence type="predicted"/>